<evidence type="ECO:0000256" key="3">
    <source>
        <dbReference type="ARBA" id="ARBA00022741"/>
    </source>
</evidence>
<feature type="transmembrane region" description="Helical" evidence="7">
    <location>
        <begin position="17"/>
        <end position="38"/>
    </location>
</feature>
<dbReference type="PANTHER" id="PTHR24223:SF241">
    <property type="entry name" value="MULTIDRUG RESISTANCE-ASSOCIATED PROTEIN 1"/>
    <property type="match status" value="1"/>
</dbReference>
<dbReference type="InterPro" id="IPR011527">
    <property type="entry name" value="ABC1_TM_dom"/>
</dbReference>
<dbReference type="GO" id="GO:0005524">
    <property type="term" value="F:ATP binding"/>
    <property type="evidence" value="ECO:0007669"/>
    <property type="project" value="UniProtKB-KW"/>
</dbReference>
<keyword evidence="2 7" id="KW-0812">Transmembrane</keyword>
<evidence type="ECO:0000313" key="10">
    <source>
        <dbReference type="Proteomes" id="UP000092124"/>
    </source>
</evidence>
<dbReference type="PANTHER" id="PTHR24223">
    <property type="entry name" value="ATP-BINDING CASSETTE SUB-FAMILY C"/>
    <property type="match status" value="1"/>
</dbReference>
<dbReference type="SUPFAM" id="SSF90123">
    <property type="entry name" value="ABC transporter transmembrane region"/>
    <property type="match status" value="1"/>
</dbReference>
<comment type="caution">
    <text evidence="9">The sequence shown here is derived from an EMBL/GenBank/DDBJ whole genome shotgun (WGS) entry which is preliminary data.</text>
</comment>
<accession>A0A1A6H1J3</accession>
<evidence type="ECO:0000256" key="5">
    <source>
        <dbReference type="ARBA" id="ARBA00022989"/>
    </source>
</evidence>
<name>A0A1A6H1J3_NEOLE</name>
<dbReference type="EMBL" id="LZPO01055149">
    <property type="protein sequence ID" value="OBS72246.1"/>
    <property type="molecule type" value="Genomic_DNA"/>
</dbReference>
<dbReference type="GO" id="GO:0034634">
    <property type="term" value="F:glutathione transmembrane transporter activity"/>
    <property type="evidence" value="ECO:0007669"/>
    <property type="project" value="TreeGrafter"/>
</dbReference>
<organism evidence="9 10">
    <name type="scientific">Neotoma lepida</name>
    <name type="common">Desert woodrat</name>
    <dbReference type="NCBI Taxonomy" id="56216"/>
    <lineage>
        <taxon>Eukaryota</taxon>
        <taxon>Metazoa</taxon>
        <taxon>Chordata</taxon>
        <taxon>Craniata</taxon>
        <taxon>Vertebrata</taxon>
        <taxon>Euteleostomi</taxon>
        <taxon>Mammalia</taxon>
        <taxon>Eutheria</taxon>
        <taxon>Euarchontoglires</taxon>
        <taxon>Glires</taxon>
        <taxon>Rodentia</taxon>
        <taxon>Myomorpha</taxon>
        <taxon>Muroidea</taxon>
        <taxon>Cricetidae</taxon>
        <taxon>Neotominae</taxon>
        <taxon>Neotoma</taxon>
    </lineage>
</organism>
<dbReference type="InterPro" id="IPR050173">
    <property type="entry name" value="ABC_transporter_C-like"/>
</dbReference>
<dbReference type="OrthoDB" id="6500128at2759"/>
<evidence type="ECO:0000259" key="8">
    <source>
        <dbReference type="PROSITE" id="PS50929"/>
    </source>
</evidence>
<keyword evidence="6 7" id="KW-0472">Membrane</keyword>
<dbReference type="Gene3D" id="1.20.1560.10">
    <property type="entry name" value="ABC transporter type 1, transmembrane domain"/>
    <property type="match status" value="1"/>
</dbReference>
<dbReference type="STRING" id="56216.A0A1A6H1J3"/>
<dbReference type="InterPro" id="IPR036640">
    <property type="entry name" value="ABC1_TM_sf"/>
</dbReference>
<dbReference type="GO" id="GO:0016323">
    <property type="term" value="C:basolateral plasma membrane"/>
    <property type="evidence" value="ECO:0007669"/>
    <property type="project" value="TreeGrafter"/>
</dbReference>
<dbReference type="Proteomes" id="UP000092124">
    <property type="component" value="Unassembled WGS sequence"/>
</dbReference>
<reference evidence="9 10" key="1">
    <citation type="submission" date="2016-06" db="EMBL/GenBank/DDBJ databases">
        <title>The Draft Genome Sequence and Annotation of the Desert Woodrat Neotoma lepida.</title>
        <authorList>
            <person name="Campbell M."/>
            <person name="Oakeson K.F."/>
            <person name="Yandell M."/>
            <person name="Halpert J.R."/>
            <person name="Dearing D."/>
        </authorList>
    </citation>
    <scope>NUCLEOTIDE SEQUENCE [LARGE SCALE GENOMIC DNA]</scope>
    <source>
        <strain evidence="9">417</strain>
        <tissue evidence="9">Liver</tissue>
    </source>
</reference>
<dbReference type="PROSITE" id="PS50929">
    <property type="entry name" value="ABC_TM1F"/>
    <property type="match status" value="1"/>
</dbReference>
<keyword evidence="3" id="KW-0547">Nucleotide-binding</keyword>
<keyword evidence="4" id="KW-0067">ATP-binding</keyword>
<evidence type="ECO:0000256" key="2">
    <source>
        <dbReference type="ARBA" id="ARBA00022692"/>
    </source>
</evidence>
<feature type="non-terminal residue" evidence="9">
    <location>
        <position position="1"/>
    </location>
</feature>
<evidence type="ECO:0000256" key="7">
    <source>
        <dbReference type="SAM" id="Phobius"/>
    </source>
</evidence>
<evidence type="ECO:0000256" key="6">
    <source>
        <dbReference type="ARBA" id="ARBA00023136"/>
    </source>
</evidence>
<proteinExistence type="predicted"/>
<gene>
    <name evidence="9" type="ORF">A6R68_13177</name>
</gene>
<evidence type="ECO:0000256" key="4">
    <source>
        <dbReference type="ARBA" id="ARBA00022840"/>
    </source>
</evidence>
<evidence type="ECO:0000313" key="9">
    <source>
        <dbReference type="EMBL" id="OBS72246.1"/>
    </source>
</evidence>
<dbReference type="Pfam" id="PF00664">
    <property type="entry name" value="ABC_membrane"/>
    <property type="match status" value="1"/>
</dbReference>
<keyword evidence="5 7" id="KW-1133">Transmembrane helix</keyword>
<evidence type="ECO:0000256" key="1">
    <source>
        <dbReference type="ARBA" id="ARBA00022448"/>
    </source>
</evidence>
<feature type="domain" description="ABC transmembrane type-1" evidence="8">
    <location>
        <begin position="1"/>
        <end position="114"/>
    </location>
</feature>
<keyword evidence="10" id="KW-1185">Reference proteome</keyword>
<protein>
    <recommendedName>
        <fullName evidence="8">ABC transmembrane type-1 domain-containing protein</fullName>
    </recommendedName>
</protein>
<dbReference type="AlphaFoldDB" id="A0A1A6H1J3"/>
<sequence length="129" mass="14488">LIINFVNDREAPDWQGYFYTALLFVSACLQTLVLHQYFHICFISGMRIKTAVVGAVYRKALVITNSARKSSTVGEIVNLMSVDAQRFMDLATYINMVWSAPLQVIIALWLLWLVCVCSWSPCGGRAGHV</sequence>
<feature type="transmembrane region" description="Helical" evidence="7">
    <location>
        <begin position="90"/>
        <end position="112"/>
    </location>
</feature>
<dbReference type="GO" id="GO:0008559">
    <property type="term" value="F:ABC-type xenobiotic transporter activity"/>
    <property type="evidence" value="ECO:0007669"/>
    <property type="project" value="TreeGrafter"/>
</dbReference>
<keyword evidence="1" id="KW-0813">Transport</keyword>